<feature type="domain" description="CBM2" evidence="11">
    <location>
        <begin position="39"/>
        <end position="148"/>
    </location>
</feature>
<dbReference type="SMART" id="SM00637">
    <property type="entry name" value="CBD_II"/>
    <property type="match status" value="1"/>
</dbReference>
<reference evidence="12 13" key="1">
    <citation type="submission" date="2019-10" db="EMBL/GenBank/DDBJ databases">
        <title>Streptomyces tenebrisbrunneis sp.nov., an endogenous actinomycete isolated from of Lycium ruthenicum.</title>
        <authorList>
            <person name="Ma L."/>
        </authorList>
    </citation>
    <scope>NUCLEOTIDE SEQUENCE [LARGE SCALE GENOMIC DNA]</scope>
    <source>
        <strain evidence="12 13">TRM 66187</strain>
    </source>
</reference>
<accession>A0ABQ7FEH5</accession>
<proteinExistence type="inferred from homology"/>
<keyword evidence="5 9" id="KW-0119">Carbohydrate metabolism</keyword>
<feature type="active site" evidence="8">
    <location>
        <position position="252"/>
    </location>
</feature>
<dbReference type="PROSITE" id="PS00655">
    <property type="entry name" value="GLYCOSYL_HYDROL_F6_1"/>
    <property type="match status" value="1"/>
</dbReference>
<dbReference type="RefSeq" id="WP_156206916.1">
    <property type="nucleotide sequence ID" value="NZ_WHPN01000333.1"/>
</dbReference>
<dbReference type="EMBL" id="WHPN01000333">
    <property type="protein sequence ID" value="KAF4407065.1"/>
    <property type="molecule type" value="Genomic_DNA"/>
</dbReference>
<feature type="signal peptide" evidence="9">
    <location>
        <begin position="1"/>
        <end position="40"/>
    </location>
</feature>
<keyword evidence="2 9" id="KW-0378">Hydrolase</keyword>
<keyword evidence="13" id="KW-1185">Reference proteome</keyword>
<dbReference type="SUPFAM" id="SSF51989">
    <property type="entry name" value="Glycosyl hydrolases family 6, cellulases"/>
    <property type="match status" value="1"/>
</dbReference>
<feature type="chain" id="PRO_5044986906" description="Glucanase" evidence="9">
    <location>
        <begin position="41"/>
        <end position="585"/>
    </location>
</feature>
<feature type="region of interest" description="Disordered" evidence="10">
    <location>
        <begin position="518"/>
        <end position="537"/>
    </location>
</feature>
<evidence type="ECO:0000256" key="2">
    <source>
        <dbReference type="ARBA" id="ARBA00022801"/>
    </source>
</evidence>
<dbReference type="InterPro" id="IPR001919">
    <property type="entry name" value="CBD2"/>
</dbReference>
<dbReference type="PROSITE" id="PS51318">
    <property type="entry name" value="TAT"/>
    <property type="match status" value="1"/>
</dbReference>
<dbReference type="PRINTS" id="PR00733">
    <property type="entry name" value="GLHYDRLASE6"/>
</dbReference>
<dbReference type="InterPro" id="IPR008965">
    <property type="entry name" value="CBM2/CBM3_carb-bd_dom_sf"/>
</dbReference>
<evidence type="ECO:0000256" key="7">
    <source>
        <dbReference type="ARBA" id="ARBA00023326"/>
    </source>
</evidence>
<dbReference type="SUPFAM" id="SSF49384">
    <property type="entry name" value="Carbohydrate-binding domain"/>
    <property type="match status" value="1"/>
</dbReference>
<evidence type="ECO:0000313" key="12">
    <source>
        <dbReference type="EMBL" id="KAF4407065.1"/>
    </source>
</evidence>
<evidence type="ECO:0000256" key="10">
    <source>
        <dbReference type="SAM" id="MobiDB-lite"/>
    </source>
</evidence>
<dbReference type="EC" id="3.2.1.-" evidence="9"/>
<dbReference type="Pfam" id="PF01341">
    <property type="entry name" value="Glyco_hydro_6"/>
    <property type="match status" value="1"/>
</dbReference>
<keyword evidence="6 9" id="KW-0326">Glycosidase</keyword>
<dbReference type="InterPro" id="IPR001524">
    <property type="entry name" value="Glyco_hydro_6_CS"/>
</dbReference>
<protein>
    <recommendedName>
        <fullName evidence="9">Glucanase</fullName>
        <ecNumber evidence="9">3.2.1.-</ecNumber>
    </recommendedName>
</protein>
<evidence type="ECO:0000313" key="13">
    <source>
        <dbReference type="Proteomes" id="UP000621266"/>
    </source>
</evidence>
<sequence length="585" mass="61329">MSRTTPQHRRGRPRSAALAACALVLAAAGTGTALTGSASAAPAAGCTVDYKIQNEWATGFTTEITVQNTGTALSSWDVEWTFAGNQQVTQGWNADVSQSGRNVTASSPSWGGSLAAGGSANFGFQATYSGSNAVPASFTLNGVTCTADGSDPGDPGDPGGPGDPVDPPGGRVDNPYEGAQVYVNPDWSAQAAESGGEAVADQPTAVWLDRIAAIDSGSAGENTMGLRDHLDAALEQGADVLQMVTYNLPGRDCAALASNGELGPEEIDRYKNEFIDPIAEILSDPAYADLRIVNTIEIDSLPNLVTNVGDRATATENCDEMLANGNYVEGVGYALATFGDIENVYNYIDIGHHGWIGWDDNFTATAELLHEAANTAGATVDDVAGFAANVANYGSIEEPYFSIDDTVNGTSVRQSTWVDWNRYADIQTFSQAFREEAISAGFNNDVGVIIDTSRNGWGGPDRPTGPVEGAATVDEYVDGSRIDRRIQQGNWCNQSGAGLGERPAAAPATGIDAYAWIKPPGESDGSSSEIENDEGKGFDRMCDPTYEGNPRNNNNMSGALPGAPVSGHWFQAQFEELLANAHPAL</sequence>
<organism evidence="12 13">
    <name type="scientific">Streptomyces lycii</name>
    <dbReference type="NCBI Taxonomy" id="2654337"/>
    <lineage>
        <taxon>Bacteria</taxon>
        <taxon>Bacillati</taxon>
        <taxon>Actinomycetota</taxon>
        <taxon>Actinomycetes</taxon>
        <taxon>Kitasatosporales</taxon>
        <taxon>Streptomycetaceae</taxon>
        <taxon>Streptomyces</taxon>
    </lineage>
</organism>
<dbReference type="InterPro" id="IPR006311">
    <property type="entry name" value="TAT_signal"/>
</dbReference>
<evidence type="ECO:0000256" key="8">
    <source>
        <dbReference type="PROSITE-ProRule" id="PRU10056"/>
    </source>
</evidence>
<gene>
    <name evidence="12" type="ORF">GCU69_21575</name>
</gene>
<evidence type="ECO:0000256" key="1">
    <source>
        <dbReference type="ARBA" id="ARBA00022729"/>
    </source>
</evidence>
<dbReference type="Pfam" id="PF00553">
    <property type="entry name" value="CBM_2"/>
    <property type="match status" value="1"/>
</dbReference>
<dbReference type="InterPro" id="IPR016288">
    <property type="entry name" value="Beta_cellobiohydrolase"/>
</dbReference>
<dbReference type="PANTHER" id="PTHR34876">
    <property type="match status" value="1"/>
</dbReference>
<comment type="caution">
    <text evidence="12">The sequence shown here is derived from an EMBL/GenBank/DDBJ whole genome shotgun (WGS) entry which is preliminary data.</text>
</comment>
<name>A0ABQ7FEH5_9ACTN</name>
<dbReference type="Gene3D" id="3.20.20.40">
    <property type="entry name" value="1, 4-beta cellobiohydrolase"/>
    <property type="match status" value="1"/>
</dbReference>
<feature type="region of interest" description="Disordered" evidence="10">
    <location>
        <begin position="145"/>
        <end position="177"/>
    </location>
</feature>
<keyword evidence="1 9" id="KW-0732">Signal</keyword>
<keyword evidence="3 9" id="KW-0136">Cellulose degradation</keyword>
<keyword evidence="7 9" id="KW-0624">Polysaccharide degradation</keyword>
<evidence type="ECO:0000256" key="4">
    <source>
        <dbReference type="ARBA" id="ARBA00023157"/>
    </source>
</evidence>
<evidence type="ECO:0000256" key="9">
    <source>
        <dbReference type="RuleBase" id="RU361186"/>
    </source>
</evidence>
<dbReference type="Gene3D" id="2.60.40.290">
    <property type="match status" value="1"/>
</dbReference>
<evidence type="ECO:0000256" key="6">
    <source>
        <dbReference type="ARBA" id="ARBA00023295"/>
    </source>
</evidence>
<dbReference type="PROSITE" id="PS51173">
    <property type="entry name" value="CBM2"/>
    <property type="match status" value="1"/>
</dbReference>
<comment type="similarity">
    <text evidence="9">Belongs to the glycosyl hydrolase family 6.</text>
</comment>
<dbReference type="PIRSF" id="PIRSF001100">
    <property type="entry name" value="Beta_cellobiohydrolase"/>
    <property type="match status" value="1"/>
</dbReference>
<dbReference type="PANTHER" id="PTHR34876:SF4">
    <property type="entry name" value="1,4-BETA-D-GLUCAN CELLOBIOHYDROLASE C-RELATED"/>
    <property type="match status" value="1"/>
</dbReference>
<dbReference type="Proteomes" id="UP000621266">
    <property type="component" value="Unassembled WGS sequence"/>
</dbReference>
<evidence type="ECO:0000256" key="5">
    <source>
        <dbReference type="ARBA" id="ARBA00023277"/>
    </source>
</evidence>
<evidence type="ECO:0000259" key="11">
    <source>
        <dbReference type="PROSITE" id="PS51173"/>
    </source>
</evidence>
<dbReference type="InterPro" id="IPR012291">
    <property type="entry name" value="CBM2_carb-bd_dom_sf"/>
</dbReference>
<keyword evidence="4" id="KW-1015">Disulfide bond</keyword>
<dbReference type="InterPro" id="IPR036434">
    <property type="entry name" value="Beta_cellobiohydrolase_sf"/>
</dbReference>
<evidence type="ECO:0000256" key="3">
    <source>
        <dbReference type="ARBA" id="ARBA00023001"/>
    </source>
</evidence>